<dbReference type="InterPro" id="IPR050639">
    <property type="entry name" value="SSR_resolvase"/>
</dbReference>
<dbReference type="RefSeq" id="WP_013557576.1">
    <property type="nucleotide sequence ID" value="NC_014958.1"/>
</dbReference>
<gene>
    <name evidence="5" type="ordered locus">Deima_2434</name>
</gene>
<keyword evidence="2" id="KW-0233">DNA recombination</keyword>
<feature type="domain" description="Resolvase/invertase-type recombinase catalytic" evidence="4">
    <location>
        <begin position="7"/>
        <end position="153"/>
    </location>
</feature>
<reference evidence="5 6" key="1">
    <citation type="journal article" date="2011" name="Stand. Genomic Sci.">
        <title>Complete genome sequence of Deinococcus maricopensis type strain (LB-34).</title>
        <authorList>
            <person name="Pukall R."/>
            <person name="Zeytun A."/>
            <person name="Lucas S."/>
            <person name="Lapidus A."/>
            <person name="Hammon N."/>
            <person name="Deshpande S."/>
            <person name="Nolan M."/>
            <person name="Cheng J.F."/>
            <person name="Pitluck S."/>
            <person name="Liolios K."/>
            <person name="Pagani I."/>
            <person name="Mikhailova N."/>
            <person name="Ivanova N."/>
            <person name="Mavromatis K."/>
            <person name="Pati A."/>
            <person name="Tapia R."/>
            <person name="Han C."/>
            <person name="Goodwin L."/>
            <person name="Chen A."/>
            <person name="Palaniappan K."/>
            <person name="Land M."/>
            <person name="Hauser L."/>
            <person name="Chang Y.J."/>
            <person name="Jeffries C.D."/>
            <person name="Brambilla E.M."/>
            <person name="Rohde M."/>
            <person name="Goker M."/>
            <person name="Detter J.C."/>
            <person name="Woyke T."/>
            <person name="Bristow J."/>
            <person name="Eisen J.A."/>
            <person name="Markowitz V."/>
            <person name="Hugenholtz P."/>
            <person name="Kyrpides N.C."/>
            <person name="Klenk H.P."/>
        </authorList>
    </citation>
    <scope>NUCLEOTIDE SEQUENCE [LARGE SCALE GENOMIC DNA]</scope>
    <source>
        <strain evidence="6">DSM 21211 / LMG 22137 / NRRL B-23946 / LB-34</strain>
    </source>
</reference>
<accession>E8UAI2</accession>
<dbReference type="HOGENOM" id="CLU_899322_0_0_0"/>
<dbReference type="Gene3D" id="3.90.1750.20">
    <property type="entry name" value="Putative Large Serine Recombinase, Chain B, Domain 2"/>
    <property type="match status" value="1"/>
</dbReference>
<dbReference type="Pfam" id="PF00239">
    <property type="entry name" value="Resolvase"/>
    <property type="match status" value="1"/>
</dbReference>
<dbReference type="PANTHER" id="PTHR30461">
    <property type="entry name" value="DNA-INVERTASE FROM LAMBDOID PROPHAGE"/>
    <property type="match status" value="1"/>
</dbReference>
<dbReference type="EMBL" id="CP002454">
    <property type="protein sequence ID" value="ADV68071.1"/>
    <property type="molecule type" value="Genomic_DNA"/>
</dbReference>
<sequence precursor="true">MTDSPTPLAYIRSNSFTTSATVDLNAQRQLLTSHAQAVGLPTPQFFDDHTRPGTPDVRPGLEALLSSLQPKQLVITPSLATIGQRDAAHTLALLDRITAILAHLLTLQEHIDTRDPSTMDLRAILQALDHIQREYSSTRNLAERVQAIKQGAFPLGEQNLPYVYTKDAEGQIILDAKARDAARQIFLLKPGRGVKQLSEELARQGISTPTGGTSWAPNVLRNILINTAYKSKLVYGQKTYPDEPDRPSAGQRGRMGGSATRRLAEDFRQLTRQIPPHGAPQVRVRCVADWRNRPHATRRGTVSVLRVPA</sequence>
<dbReference type="Pfam" id="PF07508">
    <property type="entry name" value="Recombinase"/>
    <property type="match status" value="1"/>
</dbReference>
<evidence type="ECO:0000313" key="6">
    <source>
        <dbReference type="Proteomes" id="UP000008635"/>
    </source>
</evidence>
<dbReference type="InterPro" id="IPR011109">
    <property type="entry name" value="DNA_bind_recombinase_dom"/>
</dbReference>
<dbReference type="PANTHER" id="PTHR30461:SF2">
    <property type="entry name" value="SERINE RECOMBINASE PINE-RELATED"/>
    <property type="match status" value="1"/>
</dbReference>
<evidence type="ECO:0000256" key="2">
    <source>
        <dbReference type="ARBA" id="ARBA00023172"/>
    </source>
</evidence>
<dbReference type="Proteomes" id="UP000008635">
    <property type="component" value="Chromosome"/>
</dbReference>
<dbReference type="eggNOG" id="COG1961">
    <property type="taxonomic scope" value="Bacteria"/>
</dbReference>
<dbReference type="SUPFAM" id="SSF53041">
    <property type="entry name" value="Resolvase-like"/>
    <property type="match status" value="1"/>
</dbReference>
<dbReference type="AlphaFoldDB" id="E8UAI2"/>
<proteinExistence type="predicted"/>
<evidence type="ECO:0000259" key="4">
    <source>
        <dbReference type="SMART" id="SM00857"/>
    </source>
</evidence>
<name>E8UAI2_DEIML</name>
<dbReference type="InterPro" id="IPR038109">
    <property type="entry name" value="DNA_bind_recomb_sf"/>
</dbReference>
<dbReference type="Gene3D" id="3.40.50.1390">
    <property type="entry name" value="Resolvase, N-terminal catalytic domain"/>
    <property type="match status" value="1"/>
</dbReference>
<dbReference type="OrthoDB" id="3243391at2"/>
<keyword evidence="6" id="KW-1185">Reference proteome</keyword>
<evidence type="ECO:0000256" key="1">
    <source>
        <dbReference type="ARBA" id="ARBA00023125"/>
    </source>
</evidence>
<dbReference type="SMART" id="SM00857">
    <property type="entry name" value="Resolvase"/>
    <property type="match status" value="1"/>
</dbReference>
<dbReference type="KEGG" id="dmr:Deima_2434"/>
<dbReference type="InterPro" id="IPR036162">
    <property type="entry name" value="Resolvase-like_N_sf"/>
</dbReference>
<organism evidence="5 6">
    <name type="scientific">Deinococcus maricopensis (strain DSM 21211 / LMG 22137 / NRRL B-23946 / LB-34)</name>
    <dbReference type="NCBI Taxonomy" id="709986"/>
    <lineage>
        <taxon>Bacteria</taxon>
        <taxon>Thermotogati</taxon>
        <taxon>Deinococcota</taxon>
        <taxon>Deinococci</taxon>
        <taxon>Deinococcales</taxon>
        <taxon>Deinococcaceae</taxon>
        <taxon>Deinococcus</taxon>
    </lineage>
</organism>
<dbReference type="GO" id="GO:0000150">
    <property type="term" value="F:DNA strand exchange activity"/>
    <property type="evidence" value="ECO:0007669"/>
    <property type="project" value="InterPro"/>
</dbReference>
<reference evidence="6" key="2">
    <citation type="submission" date="2011-01" db="EMBL/GenBank/DDBJ databases">
        <title>The complete genome of Deinococcus maricopensis DSM 21211.</title>
        <authorList>
            <consortium name="US DOE Joint Genome Institute (JGI-PGF)"/>
            <person name="Lucas S."/>
            <person name="Copeland A."/>
            <person name="Lapidus A."/>
            <person name="Goodwin L."/>
            <person name="Pitluck S."/>
            <person name="Kyrpides N."/>
            <person name="Mavromatis K."/>
            <person name="Pagani I."/>
            <person name="Ivanova N."/>
            <person name="Ovchinnikova G."/>
            <person name="Zeytun A."/>
            <person name="Detter J.C."/>
            <person name="Han C."/>
            <person name="Land M."/>
            <person name="Hauser L."/>
            <person name="Markowitz V."/>
            <person name="Cheng J.-F."/>
            <person name="Hugenholtz P."/>
            <person name="Woyke T."/>
            <person name="Wu D."/>
            <person name="Pukall R."/>
            <person name="Gehrich-Schroeter G."/>
            <person name="Brambilla E."/>
            <person name="Klenk H.-P."/>
            <person name="Eisen J.A."/>
        </authorList>
    </citation>
    <scope>NUCLEOTIDE SEQUENCE [LARGE SCALE GENOMIC DNA]</scope>
    <source>
        <strain evidence="6">DSM 21211 / LMG 22137 / NRRL B-23946 / LB-34</strain>
    </source>
</reference>
<evidence type="ECO:0000313" key="5">
    <source>
        <dbReference type="EMBL" id="ADV68071.1"/>
    </source>
</evidence>
<protein>
    <submittedName>
        <fullName evidence="5">Resolvase domain protein</fullName>
    </submittedName>
</protein>
<feature type="region of interest" description="Disordered" evidence="3">
    <location>
        <begin position="239"/>
        <end position="259"/>
    </location>
</feature>
<dbReference type="InterPro" id="IPR006119">
    <property type="entry name" value="Resolv_N"/>
</dbReference>
<keyword evidence="1" id="KW-0238">DNA-binding</keyword>
<dbReference type="GO" id="GO:0003677">
    <property type="term" value="F:DNA binding"/>
    <property type="evidence" value="ECO:0007669"/>
    <property type="project" value="UniProtKB-KW"/>
</dbReference>
<evidence type="ECO:0000256" key="3">
    <source>
        <dbReference type="SAM" id="MobiDB-lite"/>
    </source>
</evidence>